<proteinExistence type="inferred from homology"/>
<dbReference type="EC" id="2.5.1.39" evidence="9"/>
<comment type="cofactor">
    <cofactor evidence="1">
        <name>Mg(2+)</name>
        <dbReference type="ChEBI" id="CHEBI:18420"/>
    </cofactor>
</comment>
<keyword evidence="6 8" id="KW-1133">Transmembrane helix</keyword>
<keyword evidence="7 8" id="KW-0472">Membrane</keyword>
<evidence type="ECO:0000256" key="1">
    <source>
        <dbReference type="ARBA" id="ARBA00001946"/>
    </source>
</evidence>
<dbReference type="InterPro" id="IPR000537">
    <property type="entry name" value="UbiA_prenyltransferase"/>
</dbReference>
<feature type="transmembrane region" description="Helical" evidence="8">
    <location>
        <begin position="183"/>
        <end position="202"/>
    </location>
</feature>
<dbReference type="PANTHER" id="PTHR11048:SF28">
    <property type="entry name" value="4-HYDROXYBENZOATE POLYPRENYLTRANSFERASE, MITOCHONDRIAL"/>
    <property type="match status" value="1"/>
</dbReference>
<accession>A0ABR1J0H6</accession>
<keyword evidence="10" id="KW-1185">Reference proteome</keyword>
<evidence type="ECO:0000256" key="7">
    <source>
        <dbReference type="ARBA" id="ARBA00023136"/>
    </source>
</evidence>
<dbReference type="GO" id="GO:0008412">
    <property type="term" value="F:4-hydroxybenzoate polyprenyltransferase activity"/>
    <property type="evidence" value="ECO:0007669"/>
    <property type="project" value="UniProtKB-EC"/>
</dbReference>
<evidence type="ECO:0000256" key="8">
    <source>
        <dbReference type="SAM" id="Phobius"/>
    </source>
</evidence>
<feature type="transmembrane region" description="Helical" evidence="8">
    <location>
        <begin position="286"/>
        <end position="304"/>
    </location>
</feature>
<comment type="caution">
    <text evidence="9">The sequence shown here is derived from an EMBL/GenBank/DDBJ whole genome shotgun (WGS) entry which is preliminary data.</text>
</comment>
<evidence type="ECO:0000256" key="6">
    <source>
        <dbReference type="ARBA" id="ARBA00022989"/>
    </source>
</evidence>
<evidence type="ECO:0000313" key="10">
    <source>
        <dbReference type="Proteomes" id="UP001498398"/>
    </source>
</evidence>
<dbReference type="Proteomes" id="UP001498398">
    <property type="component" value="Unassembled WGS sequence"/>
</dbReference>
<feature type="transmembrane region" description="Helical" evidence="8">
    <location>
        <begin position="230"/>
        <end position="249"/>
    </location>
</feature>
<feature type="transmembrane region" description="Helical" evidence="8">
    <location>
        <begin position="32"/>
        <end position="52"/>
    </location>
</feature>
<evidence type="ECO:0000256" key="5">
    <source>
        <dbReference type="ARBA" id="ARBA00022692"/>
    </source>
</evidence>
<dbReference type="Gene3D" id="1.10.357.140">
    <property type="entry name" value="UbiA prenyltransferase"/>
    <property type="match status" value="1"/>
</dbReference>
<gene>
    <name evidence="9" type="primary">COQ2_2</name>
    <name evidence="9" type="ORF">VKT23_015539</name>
</gene>
<dbReference type="EMBL" id="JBANRG010000053">
    <property type="protein sequence ID" value="KAK7443756.1"/>
    <property type="molecule type" value="Genomic_DNA"/>
</dbReference>
<evidence type="ECO:0000313" key="9">
    <source>
        <dbReference type="EMBL" id="KAK7443756.1"/>
    </source>
</evidence>
<protein>
    <submittedName>
        <fullName evidence="9">Para-hydroxybenzoate--polyprenyltransferase, mitochondrial (PHB:polyprenyltransferase)</fullName>
        <ecNumber evidence="9">2.5.1.39</ecNumber>
    </submittedName>
</protein>
<keyword evidence="5 8" id="KW-0812">Transmembrane</keyword>
<organism evidence="9 10">
    <name type="scientific">Marasmiellus scandens</name>
    <dbReference type="NCBI Taxonomy" id="2682957"/>
    <lineage>
        <taxon>Eukaryota</taxon>
        <taxon>Fungi</taxon>
        <taxon>Dikarya</taxon>
        <taxon>Basidiomycota</taxon>
        <taxon>Agaricomycotina</taxon>
        <taxon>Agaricomycetes</taxon>
        <taxon>Agaricomycetidae</taxon>
        <taxon>Agaricales</taxon>
        <taxon>Marasmiineae</taxon>
        <taxon>Omphalotaceae</taxon>
        <taxon>Marasmiellus</taxon>
    </lineage>
</organism>
<feature type="transmembrane region" description="Helical" evidence="8">
    <location>
        <begin position="151"/>
        <end position="171"/>
    </location>
</feature>
<dbReference type="Pfam" id="PF01040">
    <property type="entry name" value="UbiA"/>
    <property type="match status" value="1"/>
</dbReference>
<dbReference type="CDD" id="cd13959">
    <property type="entry name" value="PT_UbiA_COQ2"/>
    <property type="match status" value="1"/>
</dbReference>
<sequence>MPYSVKYLKDHLTVINQELYACWQLCRLHNNIGFWVVWIPTAWSIVMAYKSNSEVSLIDVTLHMLRYVPLCFGIKSFIMAIDDLLDHDIDSMVRRTQYRPIPRGAISITKASIFVGVQAVTGIYLATFVLPRRTMHISMCVWPLYIIYPTCKRWMSFAPVPLGIMFNVGIYMGWSDVLPHKDIPWTTLTLVYIGACFWTNTYESIYQHQDKIDDLKIGLHSPALYWGKKTVPMCLISACSFLCLLAYAATLNAHGFVFFCSLLFASARLINGLLRTDIDKPEDCQKFFMDTPVIGTIILAGFLLDTLVSRIQGGIPI</sequence>
<evidence type="ECO:0000256" key="2">
    <source>
        <dbReference type="ARBA" id="ARBA00004141"/>
    </source>
</evidence>
<feature type="transmembrane region" description="Helical" evidence="8">
    <location>
        <begin position="64"/>
        <end position="85"/>
    </location>
</feature>
<dbReference type="InterPro" id="IPR039653">
    <property type="entry name" value="Prenyltransferase"/>
</dbReference>
<evidence type="ECO:0000256" key="3">
    <source>
        <dbReference type="ARBA" id="ARBA00005985"/>
    </source>
</evidence>
<dbReference type="InterPro" id="IPR044878">
    <property type="entry name" value="UbiA_sf"/>
</dbReference>
<keyword evidence="4 9" id="KW-0808">Transferase</keyword>
<evidence type="ECO:0000256" key="4">
    <source>
        <dbReference type="ARBA" id="ARBA00022679"/>
    </source>
</evidence>
<comment type="subcellular location">
    <subcellularLocation>
        <location evidence="2">Membrane</location>
        <topology evidence="2">Multi-pass membrane protein</topology>
    </subcellularLocation>
</comment>
<dbReference type="PANTHER" id="PTHR11048">
    <property type="entry name" value="PRENYLTRANSFERASES"/>
    <property type="match status" value="1"/>
</dbReference>
<feature type="transmembrane region" description="Helical" evidence="8">
    <location>
        <begin position="105"/>
        <end position="130"/>
    </location>
</feature>
<comment type="similarity">
    <text evidence="3">Belongs to the UbiA prenyltransferase family.</text>
</comment>
<reference evidence="9 10" key="1">
    <citation type="submission" date="2024-01" db="EMBL/GenBank/DDBJ databases">
        <title>A draft genome for the cacao thread blight pathogen Marasmiellus scandens.</title>
        <authorList>
            <person name="Baruah I.K."/>
            <person name="Leung J."/>
            <person name="Bukari Y."/>
            <person name="Amoako-Attah I."/>
            <person name="Meinhardt L.W."/>
            <person name="Bailey B.A."/>
            <person name="Cohen S.P."/>
        </authorList>
    </citation>
    <scope>NUCLEOTIDE SEQUENCE [LARGE SCALE GENOMIC DNA]</scope>
    <source>
        <strain evidence="9 10">GH-19</strain>
    </source>
</reference>
<name>A0ABR1J0H6_9AGAR</name>
<dbReference type="Gene3D" id="1.20.120.1780">
    <property type="entry name" value="UbiA prenyltransferase"/>
    <property type="match status" value="1"/>
</dbReference>